<keyword evidence="2" id="KW-0548">Nucleotidyltransferase</keyword>
<dbReference type="EMBL" id="MT141799">
    <property type="protein sequence ID" value="QJA70511.1"/>
    <property type="molecule type" value="Genomic_DNA"/>
</dbReference>
<dbReference type="InterPro" id="IPR036397">
    <property type="entry name" value="RNaseH_sf"/>
</dbReference>
<reference evidence="2" key="1">
    <citation type="submission" date="2020-03" db="EMBL/GenBank/DDBJ databases">
        <title>The deep terrestrial virosphere.</title>
        <authorList>
            <person name="Holmfeldt K."/>
            <person name="Nilsson E."/>
            <person name="Simone D."/>
            <person name="Lopez-Fernandez M."/>
            <person name="Wu X."/>
            <person name="de Brujin I."/>
            <person name="Lundin D."/>
            <person name="Andersson A."/>
            <person name="Bertilsson S."/>
            <person name="Dopson M."/>
        </authorList>
    </citation>
    <scope>NUCLEOTIDE SEQUENCE</scope>
    <source>
        <strain evidence="2">MM415A03682</strain>
    </source>
</reference>
<organism evidence="2">
    <name type="scientific">viral metagenome</name>
    <dbReference type="NCBI Taxonomy" id="1070528"/>
    <lineage>
        <taxon>unclassified sequences</taxon>
        <taxon>metagenomes</taxon>
        <taxon>organismal metagenomes</taxon>
    </lineage>
</organism>
<dbReference type="InterPro" id="IPR002156">
    <property type="entry name" value="RNaseH_domain"/>
</dbReference>
<name>A0A6M3JNC1_9ZZZZ</name>
<dbReference type="Gene3D" id="3.30.420.10">
    <property type="entry name" value="Ribonuclease H-like superfamily/Ribonuclease H"/>
    <property type="match status" value="1"/>
</dbReference>
<sequence>MTKIYCDGSHQHLCYVYEGQQPVVLDLKWSEASKITGNQAEYYALISALQDAARKGMEELEILADSQLMVRQLTPATDGKYQYTTRNHRLQQLRDIVKSLEFEFTSVTYTWIPREQNLAGIELDRVEGK</sequence>
<dbReference type="GO" id="GO:0004523">
    <property type="term" value="F:RNA-DNA hybrid ribonuclease activity"/>
    <property type="evidence" value="ECO:0007669"/>
    <property type="project" value="InterPro"/>
</dbReference>
<feature type="domain" description="RNase H type-1" evidence="1">
    <location>
        <begin position="1"/>
        <end position="129"/>
    </location>
</feature>
<proteinExistence type="predicted"/>
<keyword evidence="2" id="KW-0695">RNA-directed DNA polymerase</keyword>
<dbReference type="PROSITE" id="PS50879">
    <property type="entry name" value="RNASE_H_1"/>
    <property type="match status" value="1"/>
</dbReference>
<dbReference type="PANTHER" id="PTHR46387">
    <property type="entry name" value="POLYNUCLEOTIDYL TRANSFERASE, RIBONUCLEASE H-LIKE SUPERFAMILY PROTEIN"/>
    <property type="match status" value="1"/>
</dbReference>
<protein>
    <submittedName>
        <fullName evidence="2">Putative reverse transcriptase-like protein</fullName>
    </submittedName>
</protein>
<dbReference type="AlphaFoldDB" id="A0A6M3JNC1"/>
<evidence type="ECO:0000313" key="2">
    <source>
        <dbReference type="EMBL" id="QJA70511.1"/>
    </source>
</evidence>
<keyword evidence="2" id="KW-0808">Transferase</keyword>
<dbReference type="PANTHER" id="PTHR46387:SF2">
    <property type="entry name" value="RIBONUCLEASE HI"/>
    <property type="match status" value="1"/>
</dbReference>
<dbReference type="InterPro" id="IPR012337">
    <property type="entry name" value="RNaseH-like_sf"/>
</dbReference>
<evidence type="ECO:0000259" key="1">
    <source>
        <dbReference type="PROSITE" id="PS50879"/>
    </source>
</evidence>
<dbReference type="GO" id="GO:0003964">
    <property type="term" value="F:RNA-directed DNA polymerase activity"/>
    <property type="evidence" value="ECO:0007669"/>
    <property type="project" value="UniProtKB-KW"/>
</dbReference>
<gene>
    <name evidence="2" type="ORF">MM415A03682_0002</name>
</gene>
<dbReference type="GO" id="GO:0003676">
    <property type="term" value="F:nucleic acid binding"/>
    <property type="evidence" value="ECO:0007669"/>
    <property type="project" value="InterPro"/>
</dbReference>
<accession>A0A6M3JNC1</accession>
<dbReference type="Pfam" id="PF13456">
    <property type="entry name" value="RVT_3"/>
    <property type="match status" value="1"/>
</dbReference>
<dbReference type="SUPFAM" id="SSF53098">
    <property type="entry name" value="Ribonuclease H-like"/>
    <property type="match status" value="1"/>
</dbReference>